<organism evidence="13 14">
    <name type="scientific">Paenibacillus algorifonticola</name>
    <dbReference type="NCBI Taxonomy" id="684063"/>
    <lineage>
        <taxon>Bacteria</taxon>
        <taxon>Bacillati</taxon>
        <taxon>Bacillota</taxon>
        <taxon>Bacilli</taxon>
        <taxon>Bacillales</taxon>
        <taxon>Paenibacillaceae</taxon>
        <taxon>Paenibacillus</taxon>
    </lineage>
</organism>
<dbReference type="Pfam" id="PF00072">
    <property type="entry name" value="Response_reg"/>
    <property type="match status" value="1"/>
</dbReference>
<proteinExistence type="predicted"/>
<dbReference type="SMART" id="SM00388">
    <property type="entry name" value="HisKA"/>
    <property type="match status" value="1"/>
</dbReference>
<evidence type="ECO:0000256" key="8">
    <source>
        <dbReference type="ARBA" id="ARBA00023012"/>
    </source>
</evidence>
<keyword evidence="4" id="KW-0808">Transferase</keyword>
<keyword evidence="10" id="KW-0472">Membrane</keyword>
<dbReference type="PRINTS" id="PR00344">
    <property type="entry name" value="BCTRLSENSOR"/>
</dbReference>
<accession>A0A1I2BEV6</accession>
<evidence type="ECO:0000256" key="4">
    <source>
        <dbReference type="ARBA" id="ARBA00022679"/>
    </source>
</evidence>
<dbReference type="InterPro" id="IPR010559">
    <property type="entry name" value="Sig_transdc_His_kin_internal"/>
</dbReference>
<dbReference type="Pfam" id="PF00512">
    <property type="entry name" value="HisKA"/>
    <property type="match status" value="1"/>
</dbReference>
<name>A0A1I2BEV6_9BACL</name>
<feature type="domain" description="Response regulatory" evidence="12">
    <location>
        <begin position="697"/>
        <end position="814"/>
    </location>
</feature>
<dbReference type="EMBL" id="FONN01000003">
    <property type="protein sequence ID" value="SFE54685.1"/>
    <property type="molecule type" value="Genomic_DNA"/>
</dbReference>
<protein>
    <recommendedName>
        <fullName evidence="2">histidine kinase</fullName>
        <ecNumber evidence="2">2.7.13.3</ecNumber>
    </recommendedName>
</protein>
<dbReference type="SUPFAM" id="SSF49785">
    <property type="entry name" value="Galactose-binding domain-like"/>
    <property type="match status" value="1"/>
</dbReference>
<keyword evidence="10" id="KW-1133">Transmembrane helix</keyword>
<evidence type="ECO:0000313" key="13">
    <source>
        <dbReference type="EMBL" id="SFE54685.1"/>
    </source>
</evidence>
<evidence type="ECO:0000256" key="6">
    <source>
        <dbReference type="ARBA" id="ARBA00022777"/>
    </source>
</evidence>
<evidence type="ECO:0000259" key="11">
    <source>
        <dbReference type="PROSITE" id="PS50109"/>
    </source>
</evidence>
<dbReference type="Gene3D" id="3.40.50.2300">
    <property type="match status" value="1"/>
</dbReference>
<dbReference type="GO" id="GO:0005524">
    <property type="term" value="F:ATP binding"/>
    <property type="evidence" value="ECO:0007669"/>
    <property type="project" value="UniProtKB-KW"/>
</dbReference>
<dbReference type="Pfam" id="PF02518">
    <property type="entry name" value="HATPase_c"/>
    <property type="match status" value="2"/>
</dbReference>
<evidence type="ECO:0000259" key="12">
    <source>
        <dbReference type="PROSITE" id="PS50110"/>
    </source>
</evidence>
<keyword evidence="10" id="KW-0812">Transmembrane</keyword>
<keyword evidence="3 9" id="KW-0597">Phosphoprotein</keyword>
<feature type="transmembrane region" description="Helical" evidence="10">
    <location>
        <begin position="333"/>
        <end position="355"/>
    </location>
</feature>
<feature type="transmembrane region" description="Helical" evidence="10">
    <location>
        <begin position="308"/>
        <end position="327"/>
    </location>
</feature>
<keyword evidence="8" id="KW-0902">Two-component regulatory system</keyword>
<dbReference type="InterPro" id="IPR008979">
    <property type="entry name" value="Galactose-bd-like_sf"/>
</dbReference>
<evidence type="ECO:0000256" key="1">
    <source>
        <dbReference type="ARBA" id="ARBA00000085"/>
    </source>
</evidence>
<feature type="domain" description="Histidine kinase" evidence="11">
    <location>
        <begin position="444"/>
        <end position="663"/>
    </location>
</feature>
<dbReference type="PROSITE" id="PS50110">
    <property type="entry name" value="RESPONSE_REGULATORY"/>
    <property type="match status" value="1"/>
</dbReference>
<keyword evidence="7" id="KW-0067">ATP-binding</keyword>
<evidence type="ECO:0000256" key="5">
    <source>
        <dbReference type="ARBA" id="ARBA00022741"/>
    </source>
</evidence>
<dbReference type="PANTHER" id="PTHR43547:SF2">
    <property type="entry name" value="HYBRID SIGNAL TRANSDUCTION HISTIDINE KINASE C"/>
    <property type="match status" value="1"/>
</dbReference>
<feature type="transmembrane region" description="Helical" evidence="10">
    <location>
        <begin position="214"/>
        <end position="233"/>
    </location>
</feature>
<dbReference type="Gene3D" id="1.10.287.130">
    <property type="match status" value="1"/>
</dbReference>
<evidence type="ECO:0000256" key="2">
    <source>
        <dbReference type="ARBA" id="ARBA00012438"/>
    </source>
</evidence>
<dbReference type="CDD" id="cd17574">
    <property type="entry name" value="REC_OmpR"/>
    <property type="match status" value="1"/>
</dbReference>
<evidence type="ECO:0000313" key="14">
    <source>
        <dbReference type="Proteomes" id="UP000183410"/>
    </source>
</evidence>
<dbReference type="GO" id="GO:0000155">
    <property type="term" value="F:phosphorelay sensor kinase activity"/>
    <property type="evidence" value="ECO:0007669"/>
    <property type="project" value="InterPro"/>
</dbReference>
<keyword evidence="14" id="KW-1185">Reference proteome</keyword>
<dbReference type="InterPro" id="IPR001789">
    <property type="entry name" value="Sig_transdc_resp-reg_receiver"/>
</dbReference>
<dbReference type="InterPro" id="IPR036890">
    <property type="entry name" value="HATPase_C_sf"/>
</dbReference>
<dbReference type="SMART" id="SM00448">
    <property type="entry name" value="REC"/>
    <property type="match status" value="1"/>
</dbReference>
<dbReference type="EC" id="2.7.13.3" evidence="2"/>
<evidence type="ECO:0000256" key="7">
    <source>
        <dbReference type="ARBA" id="ARBA00022840"/>
    </source>
</evidence>
<dbReference type="CDD" id="cd00082">
    <property type="entry name" value="HisKA"/>
    <property type="match status" value="1"/>
</dbReference>
<feature type="modified residue" description="4-aspartylphosphate" evidence="9">
    <location>
        <position position="747"/>
    </location>
</feature>
<evidence type="ECO:0000256" key="9">
    <source>
        <dbReference type="PROSITE-ProRule" id="PRU00169"/>
    </source>
</evidence>
<dbReference type="InterPro" id="IPR011006">
    <property type="entry name" value="CheY-like_superfamily"/>
</dbReference>
<dbReference type="PANTHER" id="PTHR43547">
    <property type="entry name" value="TWO-COMPONENT HISTIDINE KINASE"/>
    <property type="match status" value="1"/>
</dbReference>
<feature type="transmembrane region" description="Helical" evidence="10">
    <location>
        <begin position="12"/>
        <end position="30"/>
    </location>
</feature>
<dbReference type="Pfam" id="PF06580">
    <property type="entry name" value="His_kinase"/>
    <property type="match status" value="1"/>
</dbReference>
<dbReference type="InterPro" id="IPR003594">
    <property type="entry name" value="HATPase_dom"/>
</dbReference>
<sequence length="1024" mass="115357">MNRVNYSKLAGIILIFALSIALFIGIYSLTKPNPHTPTARQGVLDMSGWDFAAQKLANLNGEWEFYEGELLEPADFLNGTHGKAAYIEVPSIWSGKKEDQGIDSKGFGTYRLHVKVQDEKQIYGIKIHSIRMSHRLYINGQLEGEAGRPAADEAQHRPGNTPYSTFFQPNGHNIEIIIQAANYVYISGGIVNTMPFGLAGDMNTLNALQVGTDLAVILTMGMFGGYHLGFYFVRRREKAYLFSGLYLLTLSVVQLFMGEKIALRVMPGIPFNFAYKLLDFSMFLSAGIIILFFYSIDTRLLSKRNMTLLISPIVLYMAMVALLPYAVHSEMKGYFFMYLVLVVLYLLGRMLYLYMDKARDASSRKELIMFSGAILSLGIYLIFGILYTENAVQTDLIGKMGVVGFICFMNLLLATRFTNAYEKTELLTNQLLLANQLKDEFLTNTSHELKTPLHGIMNITSHLLEDEEYHLSAKQKQNLWLIKDISLKLSILIHDLIDVTRLKHGELLLHPTVVDLKVVTQMVLDVLEFELIGKAVQLQNLIEPDVWVMADENRLRQIMYNLVQNAIKHTEKGTINVAAKVIGENVHISVEDTGSGIASEQHEAIFEYFEQLGRPLSEDGYTSLGVGLYISRKLTERMGGEIGVQWSEPGVGTRIAFTLPAAAHTQAYLETASTYMNQLRDGHEAEPQDYSGQHDYTILIVDDEASNIHILSSILKRHQYNVITAFSADEALEKLKNVPHVDLAILDVMMPRISGIELCRMLRSEYTILDLPILFATIKDTPQDIALGFRAGANDFITKPFDADTLIARVQTLIAMKNAIKDAMHSELAFHQAQIKPHFLYNALSGVISFCYTDGEKAAYLLTMLSHYLRYILDMDRKTLFVPLHREMELIHAYVEIEKARFGERFDFVCEIEERVRDIEISSLSIQPFVENAIRHGLFEKEGHGLVSLKVYEEDGYLKVKIEDDGVGIPAELLDQMSNDERESGGIGIRNVRKRIDSIPGATMSIHSEQGIGTSVTIFWPLSH</sequence>
<dbReference type="Proteomes" id="UP000183410">
    <property type="component" value="Unassembled WGS sequence"/>
</dbReference>
<evidence type="ECO:0000256" key="3">
    <source>
        <dbReference type="ARBA" id="ARBA00022553"/>
    </source>
</evidence>
<feature type="domain" description="Histidine kinase" evidence="11">
    <location>
        <begin position="926"/>
        <end position="1024"/>
    </location>
</feature>
<dbReference type="SMART" id="SM00387">
    <property type="entry name" value="HATPase_c"/>
    <property type="match status" value="2"/>
</dbReference>
<dbReference type="GO" id="GO:0016020">
    <property type="term" value="C:membrane"/>
    <property type="evidence" value="ECO:0007669"/>
    <property type="project" value="InterPro"/>
</dbReference>
<dbReference type="InterPro" id="IPR003661">
    <property type="entry name" value="HisK_dim/P_dom"/>
</dbReference>
<dbReference type="Gene3D" id="2.60.120.260">
    <property type="entry name" value="Galactose-binding domain-like"/>
    <property type="match status" value="1"/>
</dbReference>
<dbReference type="SUPFAM" id="SSF52172">
    <property type="entry name" value="CheY-like"/>
    <property type="match status" value="1"/>
</dbReference>
<feature type="transmembrane region" description="Helical" evidence="10">
    <location>
        <begin position="277"/>
        <end position="296"/>
    </location>
</feature>
<comment type="catalytic activity">
    <reaction evidence="1">
        <text>ATP + protein L-histidine = ADP + protein N-phospho-L-histidine.</text>
        <dbReference type="EC" id="2.7.13.3"/>
    </reaction>
</comment>
<dbReference type="InterPro" id="IPR036097">
    <property type="entry name" value="HisK_dim/P_sf"/>
</dbReference>
<feature type="transmembrane region" description="Helical" evidence="10">
    <location>
        <begin position="367"/>
        <end position="388"/>
    </location>
</feature>
<dbReference type="Gene3D" id="3.30.565.10">
    <property type="entry name" value="Histidine kinase-like ATPase, C-terminal domain"/>
    <property type="match status" value="2"/>
</dbReference>
<keyword evidence="6 13" id="KW-0418">Kinase</keyword>
<dbReference type="InterPro" id="IPR004358">
    <property type="entry name" value="Sig_transdc_His_kin-like_C"/>
</dbReference>
<gene>
    <name evidence="13" type="ORF">SAMN04487969_103326</name>
</gene>
<keyword evidence="5" id="KW-0547">Nucleotide-binding</keyword>
<dbReference type="SUPFAM" id="SSF47384">
    <property type="entry name" value="Homodimeric domain of signal transducing histidine kinase"/>
    <property type="match status" value="1"/>
</dbReference>
<evidence type="ECO:0000256" key="10">
    <source>
        <dbReference type="SAM" id="Phobius"/>
    </source>
</evidence>
<feature type="transmembrane region" description="Helical" evidence="10">
    <location>
        <begin position="240"/>
        <end position="257"/>
    </location>
</feature>
<dbReference type="PROSITE" id="PS50109">
    <property type="entry name" value="HIS_KIN"/>
    <property type="match status" value="2"/>
</dbReference>
<dbReference type="InterPro" id="IPR011623">
    <property type="entry name" value="7TMR_DISM_rcpt_extracell_dom1"/>
</dbReference>
<dbReference type="AlphaFoldDB" id="A0A1I2BEV6"/>
<dbReference type="Pfam" id="PF07695">
    <property type="entry name" value="7TMR-DISM_7TM"/>
    <property type="match status" value="1"/>
</dbReference>
<reference evidence="14" key="1">
    <citation type="submission" date="2016-10" db="EMBL/GenBank/DDBJ databases">
        <authorList>
            <person name="Varghese N."/>
            <person name="Submissions S."/>
        </authorList>
    </citation>
    <scope>NUCLEOTIDE SEQUENCE [LARGE SCALE GENOMIC DNA]</scope>
    <source>
        <strain evidence="14">CGMCC 1.10223</strain>
    </source>
</reference>
<dbReference type="SUPFAM" id="SSF55874">
    <property type="entry name" value="ATPase domain of HSP90 chaperone/DNA topoisomerase II/histidine kinase"/>
    <property type="match status" value="2"/>
</dbReference>
<dbReference type="InterPro" id="IPR005467">
    <property type="entry name" value="His_kinase_dom"/>
</dbReference>